<reference evidence="1" key="1">
    <citation type="submission" date="2024-04" db="UniProtKB">
        <authorList>
            <consortium name="EnsemblMetazoa"/>
        </authorList>
    </citation>
    <scope>IDENTIFICATION</scope>
    <source>
        <strain evidence="1">EBRO</strain>
    </source>
</reference>
<dbReference type="AlphaFoldDB" id="A0AAG5DT56"/>
<proteinExistence type="predicted"/>
<accession>A0AAG5DT56</accession>
<evidence type="ECO:0000313" key="1">
    <source>
        <dbReference type="EnsemblMetazoa" id="ENSAATROPP014517"/>
    </source>
</evidence>
<dbReference type="Proteomes" id="UP000075880">
    <property type="component" value="Unassembled WGS sequence"/>
</dbReference>
<keyword evidence="2" id="KW-1185">Reference proteome</keyword>
<name>A0AAG5DT56_ANOAO</name>
<organism evidence="1 2">
    <name type="scientific">Anopheles atroparvus</name>
    <name type="common">European mosquito</name>
    <dbReference type="NCBI Taxonomy" id="41427"/>
    <lineage>
        <taxon>Eukaryota</taxon>
        <taxon>Metazoa</taxon>
        <taxon>Ecdysozoa</taxon>
        <taxon>Arthropoda</taxon>
        <taxon>Hexapoda</taxon>
        <taxon>Insecta</taxon>
        <taxon>Pterygota</taxon>
        <taxon>Neoptera</taxon>
        <taxon>Endopterygota</taxon>
        <taxon>Diptera</taxon>
        <taxon>Nematocera</taxon>
        <taxon>Culicoidea</taxon>
        <taxon>Culicidae</taxon>
        <taxon>Anophelinae</taxon>
        <taxon>Anopheles</taxon>
    </lineage>
</organism>
<protein>
    <submittedName>
        <fullName evidence="1">Uncharacterized protein</fullName>
    </submittedName>
</protein>
<dbReference type="EnsemblMetazoa" id="ENSAATROPT016514">
    <property type="protein sequence ID" value="ENSAATROPP014517"/>
    <property type="gene ID" value="ENSAATROPG013513"/>
</dbReference>
<evidence type="ECO:0000313" key="2">
    <source>
        <dbReference type="Proteomes" id="UP000075880"/>
    </source>
</evidence>
<sequence length="40" mass="4469">MFFLVASLSSNDSLKINFFAQNRFAQFVGLVGLGGRFGRR</sequence>